<reference evidence="2 3" key="1">
    <citation type="submission" date="2014-11" db="EMBL/GenBank/DDBJ databases">
        <title>Genetic blueprint of the zoonotic pathogen Toxocara canis.</title>
        <authorList>
            <person name="Zhu X.-Q."/>
            <person name="Korhonen P.K."/>
            <person name="Cai H."/>
            <person name="Young N.D."/>
            <person name="Nejsum P."/>
            <person name="von Samson-Himmelstjerna G."/>
            <person name="Boag P.R."/>
            <person name="Tan P."/>
            <person name="Li Q."/>
            <person name="Min J."/>
            <person name="Yang Y."/>
            <person name="Wang X."/>
            <person name="Fang X."/>
            <person name="Hall R.S."/>
            <person name="Hofmann A."/>
            <person name="Sternberg P.W."/>
            <person name="Jex A.R."/>
            <person name="Gasser R.B."/>
        </authorList>
    </citation>
    <scope>NUCLEOTIDE SEQUENCE [LARGE SCALE GENOMIC DNA]</scope>
    <source>
        <strain evidence="2">PN_DK_2014</strain>
    </source>
</reference>
<sequence length="233" mass="25827">MSGCQGALMKPNWSASGRVIPVGSFAGTGWSASTAEGMSAAERTMGYLGDVVKEKRQLGMFPQLFPNMERLIDEERRGHIREEGNASHFYFNQEEQNRGKPNWEHLDDDLHVLIQCEDTPNRVYMKLKIGVEQIKKLLVPTQEGLDDLKRKQLIKLAIMNGTYRPIKQQMRIRLSLNAALASLLMGNGDCQLQTSPVETAPSLVSAALPNSLQSYLVDSAAITPPTLTCSVPR</sequence>
<dbReference type="SUPFAM" id="SSF54791">
    <property type="entry name" value="Eukaryotic type KH-domain (KH-domain type I)"/>
    <property type="match status" value="1"/>
</dbReference>
<dbReference type="AlphaFoldDB" id="A0A0B2VEJ9"/>
<proteinExistence type="predicted"/>
<dbReference type="InterPro" id="IPR036612">
    <property type="entry name" value="KH_dom_type_1_sf"/>
</dbReference>
<name>A0A0B2VEJ9_TOXCA</name>
<dbReference type="GO" id="GO:0005634">
    <property type="term" value="C:nucleus"/>
    <property type="evidence" value="ECO:0007669"/>
    <property type="project" value="TreeGrafter"/>
</dbReference>
<gene>
    <name evidence="2" type="primary">gld-1</name>
    <name evidence="2" type="ORF">Tcan_02639</name>
</gene>
<dbReference type="Proteomes" id="UP000031036">
    <property type="component" value="Unassembled WGS sequence"/>
</dbReference>
<dbReference type="Pfam" id="PF16544">
    <property type="entry name" value="STAR_dimer"/>
    <property type="match status" value="1"/>
</dbReference>
<feature type="domain" description="STAR protein homodimerisation region" evidence="1">
    <location>
        <begin position="44"/>
        <end position="75"/>
    </location>
</feature>
<dbReference type="GO" id="GO:0048024">
    <property type="term" value="P:regulation of mRNA splicing, via spliceosome"/>
    <property type="evidence" value="ECO:0007669"/>
    <property type="project" value="TreeGrafter"/>
</dbReference>
<dbReference type="EMBL" id="JPKZ01001811">
    <property type="protein sequence ID" value="KHN79879.1"/>
    <property type="molecule type" value="Genomic_DNA"/>
</dbReference>
<dbReference type="InterPro" id="IPR032377">
    <property type="entry name" value="STAR_dimer"/>
</dbReference>
<dbReference type="PANTHER" id="PTHR11208">
    <property type="entry name" value="RNA-BINDING PROTEIN RELATED"/>
    <property type="match status" value="1"/>
</dbReference>
<evidence type="ECO:0000313" key="2">
    <source>
        <dbReference type="EMBL" id="KHN79879.1"/>
    </source>
</evidence>
<dbReference type="OrthoDB" id="6777263at2759"/>
<dbReference type="Gene3D" id="1.20.5.4010">
    <property type="match status" value="1"/>
</dbReference>
<organism evidence="2 3">
    <name type="scientific">Toxocara canis</name>
    <name type="common">Canine roundworm</name>
    <dbReference type="NCBI Taxonomy" id="6265"/>
    <lineage>
        <taxon>Eukaryota</taxon>
        <taxon>Metazoa</taxon>
        <taxon>Ecdysozoa</taxon>
        <taxon>Nematoda</taxon>
        <taxon>Chromadorea</taxon>
        <taxon>Rhabditida</taxon>
        <taxon>Spirurina</taxon>
        <taxon>Ascaridomorpha</taxon>
        <taxon>Ascaridoidea</taxon>
        <taxon>Toxocaridae</taxon>
        <taxon>Toxocara</taxon>
    </lineage>
</organism>
<protein>
    <submittedName>
        <fullName evidence="2">Female germline-specific tumor suppressor gld-1</fullName>
    </submittedName>
</protein>
<dbReference type="Gene3D" id="3.30.1370.10">
    <property type="entry name" value="K Homology domain, type 1"/>
    <property type="match status" value="1"/>
</dbReference>
<evidence type="ECO:0000313" key="3">
    <source>
        <dbReference type="Proteomes" id="UP000031036"/>
    </source>
</evidence>
<dbReference type="InterPro" id="IPR045071">
    <property type="entry name" value="BBP-like"/>
</dbReference>
<keyword evidence="3" id="KW-1185">Reference proteome</keyword>
<dbReference type="STRING" id="6265.A0A0B2VEJ9"/>
<comment type="caution">
    <text evidence="2">The sequence shown here is derived from an EMBL/GenBank/DDBJ whole genome shotgun (WGS) entry which is preliminary data.</text>
</comment>
<dbReference type="PANTHER" id="PTHR11208:SF125">
    <property type="entry name" value="KH DOMAIN-CONTAINING RNA-BINDING PROTEIN QKI"/>
    <property type="match status" value="1"/>
</dbReference>
<evidence type="ECO:0000259" key="1">
    <source>
        <dbReference type="Pfam" id="PF16544"/>
    </source>
</evidence>
<dbReference type="GO" id="GO:0003729">
    <property type="term" value="F:mRNA binding"/>
    <property type="evidence" value="ECO:0007669"/>
    <property type="project" value="TreeGrafter"/>
</dbReference>
<accession>A0A0B2VEJ9</accession>